<dbReference type="AlphaFoldDB" id="A0A831T6J9"/>
<protein>
    <recommendedName>
        <fullName evidence="2">Roadblock/LC7 domain-containing protein</fullName>
    </recommendedName>
</protein>
<name>A0A831T6J9_9BACT</name>
<comment type="caution">
    <text evidence="1">The sequence shown here is derived from an EMBL/GenBank/DDBJ whole genome shotgun (WGS) entry which is preliminary data.</text>
</comment>
<evidence type="ECO:0008006" key="2">
    <source>
        <dbReference type="Google" id="ProtNLM"/>
    </source>
</evidence>
<proteinExistence type="predicted"/>
<dbReference type="EMBL" id="DSIY01000008">
    <property type="protein sequence ID" value="HEG89902.1"/>
    <property type="molecule type" value="Genomic_DNA"/>
</dbReference>
<sequence>MAMQSLLDALLGLHPSIRYAAVYRDGELVSATRAGIGGASSAESDRYEELLVNPAILTLTTQRGNIDCGGLEFVLVRYGNFYQFVAPLPGGHVSVAIEPVRDPVPVVELIRELLRGELAQPAEP</sequence>
<gene>
    <name evidence="1" type="ORF">ENP34_00410</name>
</gene>
<accession>A0A831T6J9</accession>
<evidence type="ECO:0000313" key="1">
    <source>
        <dbReference type="EMBL" id="HEG89902.1"/>
    </source>
</evidence>
<organism evidence="1">
    <name type="scientific">Thermorudis peleae</name>
    <dbReference type="NCBI Taxonomy" id="1382356"/>
    <lineage>
        <taxon>Bacteria</taxon>
        <taxon>Pseudomonadati</taxon>
        <taxon>Thermomicrobiota</taxon>
        <taxon>Thermomicrobia</taxon>
        <taxon>Thermomicrobia incertae sedis</taxon>
        <taxon>Thermorudis</taxon>
    </lineage>
</organism>
<reference evidence="1" key="1">
    <citation type="journal article" date="2020" name="mSystems">
        <title>Genome- and Community-Level Interaction Insights into Carbon Utilization and Element Cycling Functions of Hydrothermarchaeota in Hydrothermal Sediment.</title>
        <authorList>
            <person name="Zhou Z."/>
            <person name="Liu Y."/>
            <person name="Xu W."/>
            <person name="Pan J."/>
            <person name="Luo Z.H."/>
            <person name="Li M."/>
        </authorList>
    </citation>
    <scope>NUCLEOTIDE SEQUENCE [LARGE SCALE GENOMIC DNA]</scope>
    <source>
        <strain evidence="1">SpSt-210</strain>
    </source>
</reference>